<dbReference type="CDD" id="cd02440">
    <property type="entry name" value="AdoMet_MTases"/>
    <property type="match status" value="1"/>
</dbReference>
<accession>A0A4R2NEW5</accession>
<comment type="caution">
    <text evidence="3">The sequence shown here is derived from an EMBL/GenBank/DDBJ whole genome shotgun (WGS) entry which is preliminary data.</text>
</comment>
<keyword evidence="1" id="KW-0175">Coiled coil</keyword>
<reference evidence="3 4" key="1">
    <citation type="submission" date="2019-03" db="EMBL/GenBank/DDBJ databases">
        <title>Genomic Encyclopedia of Type Strains, Phase IV (KMG-IV): sequencing the most valuable type-strain genomes for metagenomic binning, comparative biology and taxonomic classification.</title>
        <authorList>
            <person name="Goeker M."/>
        </authorList>
    </citation>
    <scope>NUCLEOTIDE SEQUENCE [LARGE SCALE GENOMIC DNA]</scope>
    <source>
        <strain evidence="3 4">DSM 1837</strain>
    </source>
</reference>
<sequence length="508" mass="56403">MTDWTAGYVADIGYTYGYYTELNPLRIKLAFLNQALAFPEVGNACELGFGQGLSANLHAAASVTQWSGTDFNPAQAGFAQELAAVSGSEARLYDQAFAEFAHRPDLPDFDYIGLHGIWSWISDENRTVIVDFIRRKLKVGGVLYISYNTQPGWAAMVPMRDLLTEHSDVMGAPGQGIVPRINAALAFAEKLLATNPSYAKANPQVASRVKKITEQNRNYVAHEYFNRDWMPMSFTKMAQWLAPAKLQWACSANYLEAIDTLHLTTEQQALLTSIPDPMFRQTVRDFCVNQQFRKDYWVKGARQLSPLEQAEALRSQRFILIQPRAEVSLKVAGNLGQATLQEAIYGRILDQFADHQPRSLAQLEQALQVSFAQIQQAVVVLSGTGALAAVQSDAHIATTKRATERLNALLMHKARSSSELVYLASPVTGGGIAVPRFHQLFLLARAQNHQQPAEWAQFVYKLLTTQGQRLVKEGKALDTAQEQLAELTAQANRFAQKQLPILKALHIA</sequence>
<dbReference type="InterPro" id="IPR029063">
    <property type="entry name" value="SAM-dependent_MTases_sf"/>
</dbReference>
<dbReference type="Pfam" id="PF10119">
    <property type="entry name" value="MethyTransf_Reg"/>
    <property type="match status" value="1"/>
</dbReference>
<evidence type="ECO:0000313" key="3">
    <source>
        <dbReference type="EMBL" id="TCP19831.1"/>
    </source>
</evidence>
<gene>
    <name evidence="3" type="ORF">EV674_10361</name>
</gene>
<proteinExistence type="predicted"/>
<keyword evidence="3" id="KW-0808">Transferase</keyword>
<keyword evidence="3" id="KW-0489">Methyltransferase</keyword>
<feature type="domain" description="Methyltransferase regulatory" evidence="2">
    <location>
        <begin position="216"/>
        <end position="299"/>
    </location>
</feature>
<dbReference type="OrthoDB" id="323463at2"/>
<dbReference type="InterPro" id="IPR018773">
    <property type="entry name" value="MeTrfase_reg_dom_prd"/>
</dbReference>
<evidence type="ECO:0000313" key="4">
    <source>
        <dbReference type="Proteomes" id="UP000295182"/>
    </source>
</evidence>
<dbReference type="GO" id="GO:0008168">
    <property type="term" value="F:methyltransferase activity"/>
    <property type="evidence" value="ECO:0007669"/>
    <property type="project" value="UniProtKB-KW"/>
</dbReference>
<evidence type="ECO:0000256" key="1">
    <source>
        <dbReference type="SAM" id="Coils"/>
    </source>
</evidence>
<protein>
    <submittedName>
        <fullName evidence="3">Putative methyltransferase family protein</fullName>
    </submittedName>
</protein>
<name>A0A4R2NEW5_9BURK</name>
<dbReference type="SUPFAM" id="SSF53335">
    <property type="entry name" value="S-adenosyl-L-methionine-dependent methyltransferases"/>
    <property type="match status" value="1"/>
</dbReference>
<evidence type="ECO:0000259" key="2">
    <source>
        <dbReference type="Pfam" id="PF10119"/>
    </source>
</evidence>
<feature type="coiled-coil region" evidence="1">
    <location>
        <begin position="470"/>
        <end position="497"/>
    </location>
</feature>
<dbReference type="Gene3D" id="3.40.50.150">
    <property type="entry name" value="Vaccinia Virus protein VP39"/>
    <property type="match status" value="1"/>
</dbReference>
<dbReference type="AlphaFoldDB" id="A0A4R2NEW5"/>
<keyword evidence="4" id="KW-1185">Reference proteome</keyword>
<dbReference type="EMBL" id="SLXH01000003">
    <property type="protein sequence ID" value="TCP19831.1"/>
    <property type="molecule type" value="Genomic_DNA"/>
</dbReference>
<dbReference type="Proteomes" id="UP000295182">
    <property type="component" value="Unassembled WGS sequence"/>
</dbReference>
<dbReference type="GO" id="GO:0032259">
    <property type="term" value="P:methylation"/>
    <property type="evidence" value="ECO:0007669"/>
    <property type="project" value="UniProtKB-KW"/>
</dbReference>
<organism evidence="3 4">
    <name type="scientific">Simplicispira metamorpha</name>
    <dbReference type="NCBI Taxonomy" id="80881"/>
    <lineage>
        <taxon>Bacteria</taxon>
        <taxon>Pseudomonadati</taxon>
        <taxon>Pseudomonadota</taxon>
        <taxon>Betaproteobacteria</taxon>
        <taxon>Burkholderiales</taxon>
        <taxon>Comamonadaceae</taxon>
        <taxon>Simplicispira</taxon>
    </lineage>
</organism>
<dbReference type="RefSeq" id="WP_119013929.1">
    <property type="nucleotide sequence ID" value="NZ_QXNC01000024.1"/>
</dbReference>